<comment type="caution">
    <text evidence="9">The sequence shown here is derived from an EMBL/GenBank/DDBJ whole genome shotgun (WGS) entry which is preliminary data.</text>
</comment>
<feature type="domain" description="CBS" evidence="7">
    <location>
        <begin position="236"/>
        <end position="299"/>
    </location>
</feature>
<dbReference type="PANTHER" id="PTHR42745">
    <property type="match status" value="1"/>
</dbReference>
<feature type="domain" description="SIS" evidence="8">
    <location>
        <begin position="65"/>
        <end position="211"/>
    </location>
</feature>
<evidence type="ECO:0000256" key="6">
    <source>
        <dbReference type="SAM" id="MobiDB-lite"/>
    </source>
</evidence>
<dbReference type="InterPro" id="IPR001347">
    <property type="entry name" value="SIS_dom"/>
</dbReference>
<evidence type="ECO:0000259" key="7">
    <source>
        <dbReference type="PROSITE" id="PS51371"/>
    </source>
</evidence>
<feature type="domain" description="CBS" evidence="7">
    <location>
        <begin position="301"/>
        <end position="352"/>
    </location>
</feature>
<evidence type="ECO:0000256" key="1">
    <source>
        <dbReference type="ARBA" id="ARBA00008165"/>
    </source>
</evidence>
<dbReference type="CDD" id="cd04604">
    <property type="entry name" value="CBS_pair_SIS_assoc"/>
    <property type="match status" value="1"/>
</dbReference>
<comment type="similarity">
    <text evidence="1 4">Belongs to the SIS family. GutQ/KpsF subfamily.</text>
</comment>
<name>A0ABV6IZ79_9PROT</name>
<dbReference type="CDD" id="cd05014">
    <property type="entry name" value="SIS_Kpsf"/>
    <property type="match status" value="1"/>
</dbReference>
<keyword evidence="10" id="KW-1185">Reference proteome</keyword>
<dbReference type="RefSeq" id="WP_377055820.1">
    <property type="nucleotide sequence ID" value="NZ_JBHLVZ010000085.1"/>
</dbReference>
<dbReference type="PROSITE" id="PS51371">
    <property type="entry name" value="CBS"/>
    <property type="match status" value="2"/>
</dbReference>
<evidence type="ECO:0000256" key="5">
    <source>
        <dbReference type="PROSITE-ProRule" id="PRU00703"/>
    </source>
</evidence>
<dbReference type="Proteomes" id="UP001589789">
    <property type="component" value="Unassembled WGS sequence"/>
</dbReference>
<dbReference type="InterPro" id="IPR050986">
    <property type="entry name" value="GutQ/KpsF_isomerases"/>
</dbReference>
<proteinExistence type="inferred from homology"/>
<dbReference type="NCBIfam" id="TIGR00393">
    <property type="entry name" value="kpsF"/>
    <property type="match status" value="1"/>
</dbReference>
<evidence type="ECO:0000313" key="9">
    <source>
        <dbReference type="EMBL" id="MFC0388929.1"/>
    </source>
</evidence>
<dbReference type="EMBL" id="JBHLVZ010000085">
    <property type="protein sequence ID" value="MFC0388929.1"/>
    <property type="molecule type" value="Genomic_DNA"/>
</dbReference>
<dbReference type="InterPro" id="IPR035474">
    <property type="entry name" value="SIS_Kpsf"/>
</dbReference>
<dbReference type="Pfam" id="PF00571">
    <property type="entry name" value="CBS"/>
    <property type="match status" value="2"/>
</dbReference>
<keyword evidence="3 5" id="KW-0129">CBS domain</keyword>
<feature type="region of interest" description="Disordered" evidence="6">
    <location>
        <begin position="1"/>
        <end position="30"/>
    </location>
</feature>
<dbReference type="InterPro" id="IPR004800">
    <property type="entry name" value="KdsD/KpsF-type"/>
</dbReference>
<dbReference type="SMART" id="SM00116">
    <property type="entry name" value="CBS"/>
    <property type="match status" value="2"/>
</dbReference>
<accession>A0ABV6IZ79</accession>
<dbReference type="InterPro" id="IPR000644">
    <property type="entry name" value="CBS_dom"/>
</dbReference>
<dbReference type="Pfam" id="PF01380">
    <property type="entry name" value="SIS"/>
    <property type="match status" value="1"/>
</dbReference>
<protein>
    <submittedName>
        <fullName evidence="9">SIS domain-containing protein</fullName>
    </submittedName>
</protein>
<sequence length="352" mass="37460">MSATRDGTQEGRTDRMARLESPDKAPLEAPSGLEAVWRTLDLEIEGLMALRQAAGNGLGAFIERAVNTIQATEGAHGRLIVTGMGKSGHVGRKIAATMASTGTPAYFVHPGEASHGDLGMVRGEDAVLALSWSGEAPELADIVAYCKRFSVPLIAITARARSALGLAADIPLVLPDMPEACPNGLAPTTSTTMQLAMGDALAVALLSRKGFTAQDFRQFHPGGKLGSKLRKTRDLMHTGDEIPLVKQDVMLSQAIFEMTSKRFGITGVVDEAGRLAGIITDGDLRRAFAQVFVDRPVAEVMTRRPRTVDEESLASQVLAEMNAASITTLFVVEDARPVGVIHIHDLLRMGVA</sequence>
<organism evidence="9 10">
    <name type="scientific">Muricoccus vinaceus</name>
    <dbReference type="NCBI Taxonomy" id="424704"/>
    <lineage>
        <taxon>Bacteria</taxon>
        <taxon>Pseudomonadati</taxon>
        <taxon>Pseudomonadota</taxon>
        <taxon>Alphaproteobacteria</taxon>
        <taxon>Acetobacterales</taxon>
        <taxon>Roseomonadaceae</taxon>
        <taxon>Muricoccus</taxon>
    </lineage>
</organism>
<feature type="compositionally biased region" description="Basic and acidic residues" evidence="6">
    <location>
        <begin position="7"/>
        <end position="26"/>
    </location>
</feature>
<dbReference type="InterPro" id="IPR046342">
    <property type="entry name" value="CBS_dom_sf"/>
</dbReference>
<evidence type="ECO:0000313" key="10">
    <source>
        <dbReference type="Proteomes" id="UP001589789"/>
    </source>
</evidence>
<keyword evidence="2" id="KW-0677">Repeat</keyword>
<dbReference type="Gene3D" id="3.10.580.10">
    <property type="entry name" value="CBS-domain"/>
    <property type="match status" value="1"/>
</dbReference>
<evidence type="ECO:0000256" key="4">
    <source>
        <dbReference type="PIRNR" id="PIRNR004692"/>
    </source>
</evidence>
<evidence type="ECO:0000256" key="2">
    <source>
        <dbReference type="ARBA" id="ARBA00022737"/>
    </source>
</evidence>
<gene>
    <name evidence="9" type="ORF">ACFFIC_25765</name>
</gene>
<dbReference type="PROSITE" id="PS51464">
    <property type="entry name" value="SIS"/>
    <property type="match status" value="1"/>
</dbReference>
<dbReference type="InterPro" id="IPR046348">
    <property type="entry name" value="SIS_dom_sf"/>
</dbReference>
<dbReference type="SUPFAM" id="SSF53697">
    <property type="entry name" value="SIS domain"/>
    <property type="match status" value="1"/>
</dbReference>
<dbReference type="PANTHER" id="PTHR42745:SF1">
    <property type="entry name" value="ARABINOSE 5-PHOSPHATE ISOMERASE KDSD"/>
    <property type="match status" value="1"/>
</dbReference>
<reference evidence="9 10" key="1">
    <citation type="submission" date="2024-09" db="EMBL/GenBank/DDBJ databases">
        <authorList>
            <person name="Sun Q."/>
            <person name="Mori K."/>
        </authorList>
    </citation>
    <scope>NUCLEOTIDE SEQUENCE [LARGE SCALE GENOMIC DNA]</scope>
    <source>
        <strain evidence="9 10">CCM 7468</strain>
    </source>
</reference>
<dbReference type="PIRSF" id="PIRSF004692">
    <property type="entry name" value="KdsD_KpsF"/>
    <property type="match status" value="1"/>
</dbReference>
<evidence type="ECO:0000259" key="8">
    <source>
        <dbReference type="PROSITE" id="PS51464"/>
    </source>
</evidence>
<evidence type="ECO:0000256" key="3">
    <source>
        <dbReference type="ARBA" id="ARBA00023122"/>
    </source>
</evidence>
<dbReference type="Gene3D" id="3.40.50.10490">
    <property type="entry name" value="Glucose-6-phosphate isomerase like protein, domain 1"/>
    <property type="match status" value="1"/>
</dbReference>